<evidence type="ECO:0000256" key="4">
    <source>
        <dbReference type="ARBA" id="ARBA00012483"/>
    </source>
</evidence>
<dbReference type="Proteomes" id="UP000011116">
    <property type="component" value="Chromosome 3H"/>
</dbReference>
<feature type="region of interest" description="Disordered" evidence="12">
    <location>
        <begin position="292"/>
        <end position="335"/>
    </location>
</feature>
<evidence type="ECO:0000256" key="10">
    <source>
        <dbReference type="ARBA" id="ARBA00024004"/>
    </source>
</evidence>
<keyword evidence="15" id="KW-1185">Reference proteome</keyword>
<feature type="compositionally biased region" description="Pro residues" evidence="12">
    <location>
        <begin position="296"/>
        <end position="309"/>
    </location>
</feature>
<gene>
    <name evidence="14" type="primary">LOC123442227</name>
</gene>
<dbReference type="Gramene" id="HORVU.MOREX.r2.3HG0270690.1">
    <property type="protein sequence ID" value="HORVU.MOREX.r2.3HG0270690.1"/>
    <property type="gene ID" value="HORVU.MOREX.r2.3HG0270690"/>
</dbReference>
<name>A0A8I6XA45_HORVV</name>
<keyword evidence="9" id="KW-0862">Zinc</keyword>
<dbReference type="InterPro" id="IPR013010">
    <property type="entry name" value="Znf_SIAH"/>
</dbReference>
<evidence type="ECO:0000256" key="9">
    <source>
        <dbReference type="ARBA" id="ARBA00022833"/>
    </source>
</evidence>
<feature type="domain" description="SIAH-type" evidence="13">
    <location>
        <begin position="97"/>
        <end position="164"/>
    </location>
</feature>
<protein>
    <recommendedName>
        <fullName evidence="4">RING-type E3 ubiquitin transferase</fullName>
        <ecNumber evidence="4">2.3.2.27</ecNumber>
    </recommendedName>
</protein>
<accession>A0A8I6XA45</accession>
<evidence type="ECO:0000256" key="12">
    <source>
        <dbReference type="SAM" id="MobiDB-lite"/>
    </source>
</evidence>
<dbReference type="Gramene" id="HORVU.MOREX.r3.3HG0324260.1">
    <property type="protein sequence ID" value="HORVU.MOREX.r3.3HG0324260.1"/>
    <property type="gene ID" value="HORVU.MOREX.r3.3HG0324260"/>
</dbReference>
<keyword evidence="8" id="KW-0833">Ubl conjugation pathway</keyword>
<dbReference type="UniPathway" id="UPA00143"/>
<evidence type="ECO:0000256" key="2">
    <source>
        <dbReference type="ARBA" id="ARBA00004906"/>
    </source>
</evidence>
<evidence type="ECO:0000259" key="13">
    <source>
        <dbReference type="PROSITE" id="PS51081"/>
    </source>
</evidence>
<sequence length="335" mass="35795">MSHGSPGGGGGGEDGALAMVHVEAQLHPVHDVASFLIFEKSKATELLDCHACHLPLQPPIFACDDGHLMCSSCRGAHGEDCGRVTAHCRLADAYAGAVKLPCDYVKFGCEAGLIVCHDASDHRRACQYAPCYCPECAGPRGGDGGCDFSGSRQMLLDHISTEHSRPILVVRYGQPGKHSLPLTRRWHVFVGEEDMADLQRNLFLVVLDERDNSTVVSLVCVRADDDAPGAPQFSYKLAVEHTGSGARVTLELPVMTSNFLPGGTPWPDEVTSLSVPKAYLSGGAVPVTIHIDKHVPPPPPPRPPSPPAPATATVFKFTATDQGSKKRKSTNPRKL</sequence>
<dbReference type="GO" id="GO:0016567">
    <property type="term" value="P:protein ubiquitination"/>
    <property type="evidence" value="ECO:0007669"/>
    <property type="project" value="UniProtKB-UniPathway"/>
</dbReference>
<dbReference type="InterPro" id="IPR044286">
    <property type="entry name" value="SINL_plant"/>
</dbReference>
<comment type="similarity">
    <text evidence="3">Belongs to the SINA (Seven in absentia) family.</text>
</comment>
<dbReference type="Pfam" id="PF21361">
    <property type="entry name" value="Sina_ZnF"/>
    <property type="match status" value="1"/>
</dbReference>
<evidence type="ECO:0000256" key="8">
    <source>
        <dbReference type="ARBA" id="ARBA00022786"/>
    </source>
</evidence>
<comment type="function">
    <text evidence="10">E3 ubiquitin-protein ligase that mediates ubiquitination and subsequent proteasomal degradation of target proteins. E3 ubiquitin ligases accept ubiquitin from an E2 ubiquitin-conjugating enzyme in the form of a thioester and then directly transfers the ubiquitin to targeted substrates. It probably triggers the ubiquitin-mediated degradation of different substrates.</text>
</comment>
<dbReference type="PROSITE" id="PS51081">
    <property type="entry name" value="ZF_SIAH"/>
    <property type="match status" value="1"/>
</dbReference>
<dbReference type="Pfam" id="PF21362">
    <property type="entry name" value="Sina_RING"/>
    <property type="match status" value="1"/>
</dbReference>
<evidence type="ECO:0000313" key="15">
    <source>
        <dbReference type="Proteomes" id="UP000011116"/>
    </source>
</evidence>
<keyword evidence="7 11" id="KW-0863">Zinc-finger</keyword>
<feature type="compositionally biased region" description="Basic residues" evidence="12">
    <location>
        <begin position="325"/>
        <end position="335"/>
    </location>
</feature>
<dbReference type="GO" id="GO:0061630">
    <property type="term" value="F:ubiquitin protein ligase activity"/>
    <property type="evidence" value="ECO:0007669"/>
    <property type="project" value="UniProtKB-EC"/>
</dbReference>
<dbReference type="PANTHER" id="PTHR46632:SF29">
    <property type="entry name" value="RING-TYPE E3 UBIQUITIN TRANSFERASE"/>
    <property type="match status" value="1"/>
</dbReference>
<reference evidence="14" key="3">
    <citation type="submission" date="2022-01" db="UniProtKB">
        <authorList>
            <consortium name="EnsemblPlants"/>
        </authorList>
    </citation>
    <scope>IDENTIFICATION</scope>
    <source>
        <strain evidence="14">subsp. vulgare</strain>
    </source>
</reference>
<evidence type="ECO:0000256" key="5">
    <source>
        <dbReference type="ARBA" id="ARBA00022679"/>
    </source>
</evidence>
<organism evidence="14 15">
    <name type="scientific">Hordeum vulgare subsp. vulgare</name>
    <name type="common">Domesticated barley</name>
    <dbReference type="NCBI Taxonomy" id="112509"/>
    <lineage>
        <taxon>Eukaryota</taxon>
        <taxon>Viridiplantae</taxon>
        <taxon>Streptophyta</taxon>
        <taxon>Embryophyta</taxon>
        <taxon>Tracheophyta</taxon>
        <taxon>Spermatophyta</taxon>
        <taxon>Magnoliopsida</taxon>
        <taxon>Liliopsida</taxon>
        <taxon>Poales</taxon>
        <taxon>Poaceae</taxon>
        <taxon>BOP clade</taxon>
        <taxon>Pooideae</taxon>
        <taxon>Triticodae</taxon>
        <taxon>Triticeae</taxon>
        <taxon>Hordeinae</taxon>
        <taxon>Hordeum</taxon>
    </lineage>
</organism>
<reference evidence="14" key="2">
    <citation type="submission" date="2020-10" db="EMBL/GenBank/DDBJ databases">
        <authorList>
            <person name="Scholz U."/>
            <person name="Mascher M."/>
            <person name="Fiebig A."/>
        </authorList>
    </citation>
    <scope>NUCLEOTIDE SEQUENCE [LARGE SCALE GENOMIC DNA]</scope>
    <source>
        <strain evidence="14">cv. Morex</strain>
    </source>
</reference>
<keyword evidence="6" id="KW-0479">Metal-binding</keyword>
<dbReference type="AlphaFoldDB" id="A0A8I6XA45"/>
<evidence type="ECO:0000256" key="7">
    <source>
        <dbReference type="ARBA" id="ARBA00022771"/>
    </source>
</evidence>
<dbReference type="InterPro" id="IPR013083">
    <property type="entry name" value="Znf_RING/FYVE/PHD"/>
</dbReference>
<comment type="pathway">
    <text evidence="2">Protein modification; protein ubiquitination.</text>
</comment>
<evidence type="ECO:0000256" key="1">
    <source>
        <dbReference type="ARBA" id="ARBA00000900"/>
    </source>
</evidence>
<comment type="catalytic activity">
    <reaction evidence="1">
        <text>S-ubiquitinyl-[E2 ubiquitin-conjugating enzyme]-L-cysteine + [acceptor protein]-L-lysine = [E2 ubiquitin-conjugating enzyme]-L-cysteine + N(6)-ubiquitinyl-[acceptor protein]-L-lysine.</text>
        <dbReference type="EC" id="2.3.2.27"/>
    </reaction>
</comment>
<keyword evidence="5" id="KW-0808">Transferase</keyword>
<dbReference type="EC" id="2.3.2.27" evidence="4"/>
<proteinExistence type="inferred from homology"/>
<evidence type="ECO:0000256" key="3">
    <source>
        <dbReference type="ARBA" id="ARBA00009119"/>
    </source>
</evidence>
<dbReference type="PANTHER" id="PTHR46632">
    <property type="entry name" value="E3 UBIQUITIN-PROTEIN LIGASE SINA-LIKE 4"/>
    <property type="match status" value="1"/>
</dbReference>
<reference evidence="15" key="1">
    <citation type="journal article" date="2012" name="Nature">
        <title>A physical, genetic and functional sequence assembly of the barley genome.</title>
        <authorList>
            <consortium name="The International Barley Genome Sequencing Consortium"/>
            <person name="Mayer K.F."/>
            <person name="Waugh R."/>
            <person name="Brown J.W."/>
            <person name="Schulman A."/>
            <person name="Langridge P."/>
            <person name="Platzer M."/>
            <person name="Fincher G.B."/>
            <person name="Muehlbauer G.J."/>
            <person name="Sato K."/>
            <person name="Close T.J."/>
            <person name="Wise R.P."/>
            <person name="Stein N."/>
        </authorList>
    </citation>
    <scope>NUCLEOTIDE SEQUENCE [LARGE SCALE GENOMIC DNA]</scope>
    <source>
        <strain evidence="15">cv. Morex</strain>
    </source>
</reference>
<dbReference type="EnsemblPlants" id="HORVU.MOREX.r3.3HG0324260.1">
    <property type="protein sequence ID" value="HORVU.MOREX.r3.3HG0324260.1"/>
    <property type="gene ID" value="HORVU.MOREX.r3.3HG0324260"/>
</dbReference>
<evidence type="ECO:0000256" key="11">
    <source>
        <dbReference type="PROSITE-ProRule" id="PRU00455"/>
    </source>
</evidence>
<dbReference type="SUPFAM" id="SSF49599">
    <property type="entry name" value="TRAF domain-like"/>
    <property type="match status" value="1"/>
</dbReference>
<dbReference type="InterPro" id="IPR049548">
    <property type="entry name" value="Sina-like_RING"/>
</dbReference>
<evidence type="ECO:0000256" key="6">
    <source>
        <dbReference type="ARBA" id="ARBA00022723"/>
    </source>
</evidence>
<dbReference type="Gene3D" id="3.30.40.10">
    <property type="entry name" value="Zinc/RING finger domain, C3HC4 (zinc finger)"/>
    <property type="match status" value="1"/>
</dbReference>
<evidence type="ECO:0000313" key="14">
    <source>
        <dbReference type="EnsemblPlants" id="HORVU.MOREX.r3.3HG0324260.1"/>
    </source>
</evidence>
<dbReference type="GO" id="GO:0008270">
    <property type="term" value="F:zinc ion binding"/>
    <property type="evidence" value="ECO:0007669"/>
    <property type="project" value="UniProtKB-KW"/>
</dbReference>